<feature type="compositionally biased region" description="Low complexity" evidence="8">
    <location>
        <begin position="228"/>
        <end position="248"/>
    </location>
</feature>
<comment type="subcellular location">
    <subcellularLocation>
        <location evidence="1">Cytoplasm</location>
    </subcellularLocation>
</comment>
<evidence type="ECO:0000256" key="5">
    <source>
        <dbReference type="ARBA" id="ARBA00023054"/>
    </source>
</evidence>
<evidence type="ECO:0000256" key="8">
    <source>
        <dbReference type="SAM" id="MobiDB-lite"/>
    </source>
</evidence>
<dbReference type="EMBL" id="AZFW01000032">
    <property type="protein sequence ID" value="KRM28474.1"/>
    <property type="molecule type" value="Genomic_DNA"/>
</dbReference>
<dbReference type="AlphaFoldDB" id="A0A0R1XE94"/>
<dbReference type="Pfam" id="PF05103">
    <property type="entry name" value="DivIVA"/>
    <property type="match status" value="1"/>
</dbReference>
<dbReference type="GO" id="GO:0005737">
    <property type="term" value="C:cytoplasm"/>
    <property type="evidence" value="ECO:0007669"/>
    <property type="project" value="UniProtKB-SubCell"/>
</dbReference>
<proteinExistence type="inferred from homology"/>
<name>A0A0R1XE94_9LACO</name>
<evidence type="ECO:0000256" key="6">
    <source>
        <dbReference type="ARBA" id="ARBA00023306"/>
    </source>
</evidence>
<feature type="compositionally biased region" description="Low complexity" evidence="8">
    <location>
        <begin position="263"/>
        <end position="280"/>
    </location>
</feature>
<dbReference type="GO" id="GO:0051301">
    <property type="term" value="P:cell division"/>
    <property type="evidence" value="ECO:0007669"/>
    <property type="project" value="UniProtKB-KW"/>
</dbReference>
<comment type="similarity">
    <text evidence="2">Belongs to the DivIVA family.</text>
</comment>
<organism evidence="9 10">
    <name type="scientific">Schleiferilactobacillus harbinensis DSM 16991</name>
    <dbReference type="NCBI Taxonomy" id="1122147"/>
    <lineage>
        <taxon>Bacteria</taxon>
        <taxon>Bacillati</taxon>
        <taxon>Bacillota</taxon>
        <taxon>Bacilli</taxon>
        <taxon>Lactobacillales</taxon>
        <taxon>Lactobacillaceae</taxon>
        <taxon>Schleiferilactobacillus</taxon>
    </lineage>
</organism>
<evidence type="ECO:0000313" key="10">
    <source>
        <dbReference type="Proteomes" id="UP000050949"/>
    </source>
</evidence>
<feature type="compositionally biased region" description="Polar residues" evidence="8">
    <location>
        <begin position="184"/>
        <end position="199"/>
    </location>
</feature>
<dbReference type="eggNOG" id="COG3599">
    <property type="taxonomic scope" value="Bacteria"/>
</dbReference>
<comment type="caution">
    <text evidence="9">The sequence shown here is derived from an EMBL/GenBank/DDBJ whole genome shotgun (WGS) entry which is preliminary data.</text>
</comment>
<feature type="region of interest" description="Disordered" evidence="8">
    <location>
        <begin position="163"/>
        <end position="307"/>
    </location>
</feature>
<dbReference type="NCBIfam" id="TIGR03544">
    <property type="entry name" value="DivI1A_domain"/>
    <property type="match status" value="1"/>
</dbReference>
<protein>
    <submittedName>
        <fullName evidence="9">Septum site-determining divIVA domain protein</fullName>
    </submittedName>
</protein>
<gene>
    <name evidence="9" type="ORF">FC91_GL001938</name>
</gene>
<dbReference type="PANTHER" id="PTHR35794:SF2">
    <property type="entry name" value="CELL DIVISION PROTEIN DIVIVA"/>
    <property type="match status" value="1"/>
</dbReference>
<dbReference type="PATRIC" id="fig|1122147.4.peg.2007"/>
<dbReference type="InterPro" id="IPR007793">
    <property type="entry name" value="DivIVA_fam"/>
</dbReference>
<sequence length="307" mass="33142">MALTPLDIHNKKFGKKLRGYDTDEVNAFLDQVISDYQDVLKRNADLEKELQDANEKVQYFTDLKDALNQSIIVAQDAADRVKSNAQREANIIQSEAEKQARNMVDDSTDKANHILQEASEKARQITQETGELKKQTRIFRQRLQVMLESQLEIVKSPEWHDLLADDNGAPAPQALPGNAPHTVDNPQLSSLNFDESQSGAPDYGTPSGGDNQYGAGPIPATPQPMPAPTADASAAPDSAAPAASSGDPDQSEPAANAAPKGSADPQAAQPDADNQAMDPDYFTADGTYNGPVIEFPDGGEITHRRPK</sequence>
<keyword evidence="4" id="KW-0132">Cell division</keyword>
<evidence type="ECO:0000256" key="3">
    <source>
        <dbReference type="ARBA" id="ARBA00022490"/>
    </source>
</evidence>
<evidence type="ECO:0000313" key="9">
    <source>
        <dbReference type="EMBL" id="KRM28474.1"/>
    </source>
</evidence>
<dbReference type="PANTHER" id="PTHR35794">
    <property type="entry name" value="CELL DIVISION PROTEIN DIVIVA"/>
    <property type="match status" value="1"/>
</dbReference>
<dbReference type="Proteomes" id="UP000050949">
    <property type="component" value="Unassembled WGS sequence"/>
</dbReference>
<evidence type="ECO:0000256" key="2">
    <source>
        <dbReference type="ARBA" id="ARBA00009008"/>
    </source>
</evidence>
<evidence type="ECO:0000256" key="7">
    <source>
        <dbReference type="SAM" id="Coils"/>
    </source>
</evidence>
<keyword evidence="6" id="KW-0131">Cell cycle</keyword>
<feature type="coiled-coil region" evidence="7">
    <location>
        <begin position="29"/>
        <end position="135"/>
    </location>
</feature>
<dbReference type="OrthoDB" id="9815492at2"/>
<keyword evidence="3" id="KW-0963">Cytoplasm</keyword>
<dbReference type="Gene3D" id="6.10.250.660">
    <property type="match status" value="1"/>
</dbReference>
<reference evidence="9 10" key="1">
    <citation type="journal article" date="2015" name="Genome Announc.">
        <title>Expanding the biotechnology potential of lactobacilli through comparative genomics of 213 strains and associated genera.</title>
        <authorList>
            <person name="Sun Z."/>
            <person name="Harris H.M."/>
            <person name="McCann A."/>
            <person name="Guo C."/>
            <person name="Argimon S."/>
            <person name="Zhang W."/>
            <person name="Yang X."/>
            <person name="Jeffery I.B."/>
            <person name="Cooney J.C."/>
            <person name="Kagawa T.F."/>
            <person name="Liu W."/>
            <person name="Song Y."/>
            <person name="Salvetti E."/>
            <person name="Wrobel A."/>
            <person name="Rasinkangas P."/>
            <person name="Parkhill J."/>
            <person name="Rea M.C."/>
            <person name="O'Sullivan O."/>
            <person name="Ritari J."/>
            <person name="Douillard F.P."/>
            <person name="Paul Ross R."/>
            <person name="Yang R."/>
            <person name="Briner A.E."/>
            <person name="Felis G.E."/>
            <person name="de Vos W.M."/>
            <person name="Barrangou R."/>
            <person name="Klaenhammer T.R."/>
            <person name="Caufield P.W."/>
            <person name="Cui Y."/>
            <person name="Zhang H."/>
            <person name="O'Toole P.W."/>
        </authorList>
    </citation>
    <scope>NUCLEOTIDE SEQUENCE [LARGE SCALE GENOMIC DNA]</scope>
    <source>
        <strain evidence="9 10">DSM 16991</strain>
    </source>
</reference>
<keyword evidence="5 7" id="KW-0175">Coiled coil</keyword>
<accession>A0A0R1XE94</accession>
<evidence type="ECO:0000256" key="1">
    <source>
        <dbReference type="ARBA" id="ARBA00004496"/>
    </source>
</evidence>
<dbReference type="InterPro" id="IPR019933">
    <property type="entry name" value="DivIVA_domain"/>
</dbReference>
<dbReference type="RefSeq" id="WP_051225040.1">
    <property type="nucleotide sequence ID" value="NZ_AUEH01000001.1"/>
</dbReference>
<evidence type="ECO:0000256" key="4">
    <source>
        <dbReference type="ARBA" id="ARBA00022618"/>
    </source>
</evidence>